<feature type="region of interest" description="Disordered" evidence="1">
    <location>
        <begin position="55"/>
        <end position="86"/>
    </location>
</feature>
<feature type="region of interest" description="Disordered" evidence="1">
    <location>
        <begin position="1"/>
        <end position="40"/>
    </location>
</feature>
<dbReference type="InParanoid" id="T1HMU5"/>
<dbReference type="HOGENOM" id="CLU_1984308_0_0_1"/>
<keyword evidence="3" id="KW-1185">Reference proteome</keyword>
<feature type="compositionally biased region" description="Polar residues" evidence="1">
    <location>
        <begin position="69"/>
        <end position="85"/>
    </location>
</feature>
<evidence type="ECO:0000313" key="2">
    <source>
        <dbReference type="EnsemblMetazoa" id="RPRC005369-PA"/>
    </source>
</evidence>
<organism evidence="2 3">
    <name type="scientific">Rhodnius prolixus</name>
    <name type="common">Triatomid bug</name>
    <dbReference type="NCBI Taxonomy" id="13249"/>
    <lineage>
        <taxon>Eukaryota</taxon>
        <taxon>Metazoa</taxon>
        <taxon>Ecdysozoa</taxon>
        <taxon>Arthropoda</taxon>
        <taxon>Hexapoda</taxon>
        <taxon>Insecta</taxon>
        <taxon>Pterygota</taxon>
        <taxon>Neoptera</taxon>
        <taxon>Paraneoptera</taxon>
        <taxon>Hemiptera</taxon>
        <taxon>Heteroptera</taxon>
        <taxon>Panheteroptera</taxon>
        <taxon>Cimicomorpha</taxon>
        <taxon>Reduviidae</taxon>
        <taxon>Triatominae</taxon>
        <taxon>Rhodnius</taxon>
    </lineage>
</organism>
<evidence type="ECO:0000256" key="1">
    <source>
        <dbReference type="SAM" id="MobiDB-lite"/>
    </source>
</evidence>
<accession>T1HMU5</accession>
<name>T1HMU5_RHOPR</name>
<proteinExistence type="predicted"/>
<protein>
    <submittedName>
        <fullName evidence="2">Uncharacterized protein</fullName>
    </submittedName>
</protein>
<sequence length="126" mass="13990">MGNEKRNKGLRQDAVNRHESTRNEDEEDCSSPGGTPDLSLRLSHLSLSRPHMSYIDECSSDSDTDVEPRSSTHAPHAFSSDSGFSSEICDPASLTPTKSFTRATKWTSSFRKLIRRVSKKQLSSTT</sequence>
<feature type="compositionally biased region" description="Basic and acidic residues" evidence="1">
    <location>
        <begin position="1"/>
        <end position="23"/>
    </location>
</feature>
<evidence type="ECO:0000313" key="3">
    <source>
        <dbReference type="Proteomes" id="UP000015103"/>
    </source>
</evidence>
<reference evidence="2" key="1">
    <citation type="submission" date="2015-05" db="UniProtKB">
        <authorList>
            <consortium name="EnsemblMetazoa"/>
        </authorList>
    </citation>
    <scope>IDENTIFICATION</scope>
</reference>
<dbReference type="EnsemblMetazoa" id="RPRC005369-RA">
    <property type="protein sequence ID" value="RPRC005369-PA"/>
    <property type="gene ID" value="RPRC005369"/>
</dbReference>
<dbReference type="AlphaFoldDB" id="T1HMU5"/>
<dbReference type="Proteomes" id="UP000015103">
    <property type="component" value="Unassembled WGS sequence"/>
</dbReference>
<dbReference type="EMBL" id="ACPB03010296">
    <property type="status" value="NOT_ANNOTATED_CDS"/>
    <property type="molecule type" value="Genomic_DNA"/>
</dbReference>
<dbReference type="VEuPathDB" id="VectorBase:RPRC005369"/>